<comment type="cofactor">
    <cofactor evidence="1 7">
        <name>pyridoxal 5'-phosphate</name>
        <dbReference type="ChEBI" id="CHEBI:597326"/>
    </cofactor>
</comment>
<name>A0AAU8EQX8_9MICC</name>
<sequence length="441" mass="47457">MAVVSTPTTLTRALSAMDHAEVLRIRNDFPVLNQTVNGRPLIYLDSGATSQNPLSVIEAEQEFYEQRNAAVHRGAHHLAVEATEVFEDARQTVADFVGAAYEEIVWTSNATEGLNVISYALSNAALWAAQGRGDARLRDLALGPGDEIVVTEMEHHANLIPWQELAYRTGATLRHIPLDDAGVLRMDEAAEIVGERTRLLAFTHASNVLGTINPVSDLVALARRAGALVVLDACQSAPHLALDVKQLDVDFAVFSGHKMLGPTGVGVLYGKQELLDVLPPVQTGGSMITTVTMERAEYLPAPQRFEAGTQKISQAVALAAAVNYLTETGIDRVHRWESGLGQRMVAGLEAIDGIRVLGPAAGQDRIGLAAFDVAGVHAHDVGQFLDARGIAVRVGHHCAQPLHRRLGLTATTRASAYLYNTTDDVDEFLDAVSGVRAYFRA</sequence>
<gene>
    <name evidence="10" type="ORF">ABRP34_21035</name>
</gene>
<evidence type="ECO:0000256" key="5">
    <source>
        <dbReference type="ARBA" id="ARBA00022898"/>
    </source>
</evidence>
<dbReference type="Pfam" id="PF00266">
    <property type="entry name" value="Aminotran_5"/>
    <property type="match status" value="1"/>
</dbReference>
<dbReference type="CDD" id="cd06453">
    <property type="entry name" value="SufS_like"/>
    <property type="match status" value="1"/>
</dbReference>
<evidence type="ECO:0000256" key="7">
    <source>
        <dbReference type="RuleBase" id="RU004504"/>
    </source>
</evidence>
<dbReference type="EC" id="2.8.1.7" evidence="3 8"/>
<dbReference type="Gene3D" id="3.90.1150.10">
    <property type="entry name" value="Aspartate Aminotransferase, domain 1"/>
    <property type="match status" value="1"/>
</dbReference>
<evidence type="ECO:0000256" key="3">
    <source>
        <dbReference type="ARBA" id="ARBA00012239"/>
    </source>
</evidence>
<evidence type="ECO:0000256" key="4">
    <source>
        <dbReference type="ARBA" id="ARBA00022679"/>
    </source>
</evidence>
<dbReference type="Gene3D" id="3.40.640.10">
    <property type="entry name" value="Type I PLP-dependent aspartate aminotransferase-like (Major domain)"/>
    <property type="match status" value="1"/>
</dbReference>
<dbReference type="InterPro" id="IPR010970">
    <property type="entry name" value="Cys_dSase_SufS"/>
</dbReference>
<dbReference type="InterPro" id="IPR020578">
    <property type="entry name" value="Aminotrans_V_PyrdxlP_BS"/>
</dbReference>
<dbReference type="PROSITE" id="PS00595">
    <property type="entry name" value="AA_TRANSFER_CLASS_5"/>
    <property type="match status" value="1"/>
</dbReference>
<evidence type="ECO:0000256" key="1">
    <source>
        <dbReference type="ARBA" id="ARBA00001933"/>
    </source>
</evidence>
<dbReference type="GO" id="GO:0030170">
    <property type="term" value="F:pyridoxal phosphate binding"/>
    <property type="evidence" value="ECO:0007669"/>
    <property type="project" value="UniProtKB-UniRule"/>
</dbReference>
<dbReference type="EMBL" id="CP159279">
    <property type="protein sequence ID" value="XCH11243.1"/>
    <property type="molecule type" value="Genomic_DNA"/>
</dbReference>
<comment type="catalytic activity">
    <reaction evidence="6 8">
        <text>(sulfur carrier)-H + L-cysteine = (sulfur carrier)-SH + L-alanine</text>
        <dbReference type="Rhea" id="RHEA:43892"/>
        <dbReference type="Rhea" id="RHEA-COMP:14737"/>
        <dbReference type="Rhea" id="RHEA-COMP:14739"/>
        <dbReference type="ChEBI" id="CHEBI:29917"/>
        <dbReference type="ChEBI" id="CHEBI:35235"/>
        <dbReference type="ChEBI" id="CHEBI:57972"/>
        <dbReference type="ChEBI" id="CHEBI:64428"/>
        <dbReference type="EC" id="2.8.1.7"/>
    </reaction>
</comment>
<dbReference type="InterPro" id="IPR000192">
    <property type="entry name" value="Aminotrans_V_dom"/>
</dbReference>
<dbReference type="InterPro" id="IPR015421">
    <property type="entry name" value="PyrdxlP-dep_Trfase_major"/>
</dbReference>
<protein>
    <recommendedName>
        <fullName evidence="3 8">Cysteine desulfurase</fullName>
        <ecNumber evidence="3 8">2.8.1.7</ecNumber>
    </recommendedName>
</protein>
<keyword evidence="5 8" id="KW-0663">Pyridoxal phosphate</keyword>
<dbReference type="PANTHER" id="PTHR43586:SF8">
    <property type="entry name" value="CYSTEINE DESULFURASE 1, CHLOROPLASTIC"/>
    <property type="match status" value="1"/>
</dbReference>
<dbReference type="NCBIfam" id="TIGR01979">
    <property type="entry name" value="sufS"/>
    <property type="match status" value="1"/>
</dbReference>
<accession>A0AAU8EQX8</accession>
<evidence type="ECO:0000256" key="2">
    <source>
        <dbReference type="ARBA" id="ARBA00010447"/>
    </source>
</evidence>
<proteinExistence type="inferred from homology"/>
<dbReference type="AlphaFoldDB" id="A0AAU8EQX8"/>
<dbReference type="InterPro" id="IPR015422">
    <property type="entry name" value="PyrdxlP-dep_Trfase_small"/>
</dbReference>
<dbReference type="InterPro" id="IPR015424">
    <property type="entry name" value="PyrdxlP-dep_Trfase"/>
</dbReference>
<keyword evidence="4 8" id="KW-0808">Transferase</keyword>
<reference evidence="10" key="1">
    <citation type="submission" date="2024-06" db="EMBL/GenBank/DDBJ databases">
        <title>Biodegradation of dimethachlon by Arthrobacter sp. K5: mechanistic insights and ecological implications.</title>
        <authorList>
            <person name="Hu S."/>
            <person name="Lu P."/>
        </authorList>
    </citation>
    <scope>NUCLEOTIDE SEQUENCE</scope>
    <source>
        <strain evidence="10">K5</strain>
    </source>
</reference>
<dbReference type="SUPFAM" id="SSF53383">
    <property type="entry name" value="PLP-dependent transferases"/>
    <property type="match status" value="1"/>
</dbReference>
<evidence type="ECO:0000256" key="6">
    <source>
        <dbReference type="ARBA" id="ARBA00050776"/>
    </source>
</evidence>
<dbReference type="GO" id="GO:0006534">
    <property type="term" value="P:cysteine metabolic process"/>
    <property type="evidence" value="ECO:0007669"/>
    <property type="project" value="UniProtKB-UniRule"/>
</dbReference>
<comment type="function">
    <text evidence="8">Catalyzes the removal of elemental sulfur and selenium atoms from L-cysteine, L-cystine, L-selenocysteine, and L-selenocystine to produce L-alanine.</text>
</comment>
<evidence type="ECO:0000313" key="10">
    <source>
        <dbReference type="EMBL" id="XCH11243.1"/>
    </source>
</evidence>
<dbReference type="GO" id="GO:0031071">
    <property type="term" value="F:cysteine desulfurase activity"/>
    <property type="evidence" value="ECO:0007669"/>
    <property type="project" value="UniProtKB-UniRule"/>
</dbReference>
<dbReference type="PANTHER" id="PTHR43586">
    <property type="entry name" value="CYSTEINE DESULFURASE"/>
    <property type="match status" value="1"/>
</dbReference>
<evidence type="ECO:0000256" key="8">
    <source>
        <dbReference type="RuleBase" id="RU004506"/>
    </source>
</evidence>
<feature type="domain" description="Aminotransferase class V" evidence="9">
    <location>
        <begin position="42"/>
        <end position="428"/>
    </location>
</feature>
<evidence type="ECO:0000259" key="9">
    <source>
        <dbReference type="Pfam" id="PF00266"/>
    </source>
</evidence>
<comment type="similarity">
    <text evidence="2 8">Belongs to the class-V pyridoxal-phosphate-dependent aminotransferase family. Csd subfamily.</text>
</comment>
<organism evidence="10">
    <name type="scientific">Arthrobacter sp. K5</name>
    <dbReference type="NCBI Taxonomy" id="2839623"/>
    <lineage>
        <taxon>Bacteria</taxon>
        <taxon>Bacillati</taxon>
        <taxon>Actinomycetota</taxon>
        <taxon>Actinomycetes</taxon>
        <taxon>Micrococcales</taxon>
        <taxon>Micrococcaceae</taxon>
        <taxon>Arthrobacter</taxon>
    </lineage>
</organism>
<dbReference type="RefSeq" id="WP_353711657.1">
    <property type="nucleotide sequence ID" value="NZ_CP159279.1"/>
</dbReference>